<organism evidence="2 3">
    <name type="scientific">Brachionus calyciflorus</name>
    <dbReference type="NCBI Taxonomy" id="104777"/>
    <lineage>
        <taxon>Eukaryota</taxon>
        <taxon>Metazoa</taxon>
        <taxon>Spiralia</taxon>
        <taxon>Gnathifera</taxon>
        <taxon>Rotifera</taxon>
        <taxon>Eurotatoria</taxon>
        <taxon>Monogononta</taxon>
        <taxon>Pseudotrocha</taxon>
        <taxon>Ploima</taxon>
        <taxon>Brachionidae</taxon>
        <taxon>Brachionus</taxon>
    </lineage>
</organism>
<feature type="chain" id="PRO_5032940370" evidence="1">
    <location>
        <begin position="27"/>
        <end position="132"/>
    </location>
</feature>
<keyword evidence="1" id="KW-0732">Signal</keyword>
<comment type="caution">
    <text evidence="2">The sequence shown here is derived from an EMBL/GenBank/DDBJ whole genome shotgun (WGS) entry which is preliminary data.</text>
</comment>
<name>A0A813YKK8_9BILA</name>
<proteinExistence type="predicted"/>
<evidence type="ECO:0000256" key="1">
    <source>
        <dbReference type="SAM" id="SignalP"/>
    </source>
</evidence>
<evidence type="ECO:0000313" key="2">
    <source>
        <dbReference type="EMBL" id="CAF0885492.1"/>
    </source>
</evidence>
<accession>A0A813YKK8</accession>
<reference evidence="2" key="1">
    <citation type="submission" date="2021-02" db="EMBL/GenBank/DDBJ databases">
        <authorList>
            <person name="Nowell W R."/>
        </authorList>
    </citation>
    <scope>NUCLEOTIDE SEQUENCE</scope>
    <source>
        <strain evidence="2">Ploen Becks lab</strain>
    </source>
</reference>
<dbReference type="OrthoDB" id="10600621at2759"/>
<evidence type="ECO:0000313" key="3">
    <source>
        <dbReference type="Proteomes" id="UP000663879"/>
    </source>
</evidence>
<dbReference type="EMBL" id="CAJNOC010001710">
    <property type="protein sequence ID" value="CAF0885492.1"/>
    <property type="molecule type" value="Genomic_DNA"/>
</dbReference>
<dbReference type="Proteomes" id="UP000663879">
    <property type="component" value="Unassembled WGS sequence"/>
</dbReference>
<feature type="signal peptide" evidence="1">
    <location>
        <begin position="1"/>
        <end position="26"/>
    </location>
</feature>
<dbReference type="AlphaFoldDB" id="A0A813YKK8"/>
<protein>
    <submittedName>
        <fullName evidence="2">Uncharacterized protein</fullName>
    </submittedName>
</protein>
<gene>
    <name evidence="2" type="ORF">OXX778_LOCUS10639</name>
</gene>
<sequence length="132" mass="15837">MKTFWLIKFFFCSIVFQLSFVNVVSGYYIDGNRLCVKVDETKLEENILKSLKKDLISHYENGILCIYKNKNEQSFILFPNKKRLFKKSSNFKQNDRNLEKKYNYRLIRPQIPFRIGGSIGKKRIIHQKLENF</sequence>
<keyword evidence="3" id="KW-1185">Reference proteome</keyword>